<reference evidence="5 6" key="1">
    <citation type="submission" date="2017-03" db="EMBL/GenBank/DDBJ databases">
        <title>Draft Genome sequence of Marispirochaeta sp. strain JC444.</title>
        <authorList>
            <person name="Shivani Y."/>
            <person name="Subhash Y."/>
            <person name="Sasikala C."/>
            <person name="Ramana C."/>
        </authorList>
    </citation>
    <scope>NUCLEOTIDE SEQUENCE [LARGE SCALE GENOMIC DNA]</scope>
    <source>
        <strain evidence="5 6">JC444</strain>
    </source>
</reference>
<dbReference type="CDD" id="cd01392">
    <property type="entry name" value="HTH_LacI"/>
    <property type="match status" value="1"/>
</dbReference>
<dbReference type="Gene3D" id="1.10.260.40">
    <property type="entry name" value="lambda repressor-like DNA-binding domains"/>
    <property type="match status" value="1"/>
</dbReference>
<evidence type="ECO:0000313" key="6">
    <source>
        <dbReference type="Proteomes" id="UP000192343"/>
    </source>
</evidence>
<organism evidence="5 6">
    <name type="scientific">Marispirochaeta aestuarii</name>
    <dbReference type="NCBI Taxonomy" id="1963862"/>
    <lineage>
        <taxon>Bacteria</taxon>
        <taxon>Pseudomonadati</taxon>
        <taxon>Spirochaetota</taxon>
        <taxon>Spirochaetia</taxon>
        <taxon>Spirochaetales</taxon>
        <taxon>Spirochaetaceae</taxon>
        <taxon>Marispirochaeta</taxon>
    </lineage>
</organism>
<dbReference type="GO" id="GO:0000976">
    <property type="term" value="F:transcription cis-regulatory region binding"/>
    <property type="evidence" value="ECO:0007669"/>
    <property type="project" value="TreeGrafter"/>
</dbReference>
<gene>
    <name evidence="5" type="ORF">B4O97_04085</name>
</gene>
<proteinExistence type="predicted"/>
<dbReference type="AlphaFoldDB" id="A0A1Y1S1J3"/>
<comment type="caution">
    <text evidence="5">The sequence shown here is derived from an EMBL/GenBank/DDBJ whole genome shotgun (WGS) entry which is preliminary data.</text>
</comment>
<feature type="domain" description="HTH lacI-type" evidence="4">
    <location>
        <begin position="1"/>
        <end position="50"/>
    </location>
</feature>
<dbReference type="PANTHER" id="PTHR30146">
    <property type="entry name" value="LACI-RELATED TRANSCRIPTIONAL REPRESSOR"/>
    <property type="match status" value="1"/>
</dbReference>
<dbReference type="InterPro" id="IPR046335">
    <property type="entry name" value="LacI/GalR-like_sensor"/>
</dbReference>
<dbReference type="PROSITE" id="PS50932">
    <property type="entry name" value="HTH_LACI_2"/>
    <property type="match status" value="1"/>
</dbReference>
<dbReference type="SUPFAM" id="SSF47413">
    <property type="entry name" value="lambda repressor-like DNA-binding domains"/>
    <property type="match status" value="1"/>
</dbReference>
<dbReference type="SUPFAM" id="SSF53822">
    <property type="entry name" value="Periplasmic binding protein-like I"/>
    <property type="match status" value="1"/>
</dbReference>
<dbReference type="InterPro" id="IPR028082">
    <property type="entry name" value="Peripla_BP_I"/>
</dbReference>
<dbReference type="Gene3D" id="3.40.50.2300">
    <property type="match status" value="2"/>
</dbReference>
<evidence type="ECO:0000256" key="1">
    <source>
        <dbReference type="ARBA" id="ARBA00023015"/>
    </source>
</evidence>
<keyword evidence="2" id="KW-0238">DNA-binding</keyword>
<evidence type="ECO:0000256" key="2">
    <source>
        <dbReference type="ARBA" id="ARBA00023125"/>
    </source>
</evidence>
<keyword evidence="1" id="KW-0805">Transcription regulation</keyword>
<dbReference type="CDD" id="cd06267">
    <property type="entry name" value="PBP1_LacI_sugar_binding-like"/>
    <property type="match status" value="1"/>
</dbReference>
<keyword evidence="3" id="KW-0804">Transcription</keyword>
<dbReference type="SMART" id="SM00354">
    <property type="entry name" value="HTH_LACI"/>
    <property type="match status" value="1"/>
</dbReference>
<dbReference type="EMBL" id="MWQY01000003">
    <property type="protein sequence ID" value="ORC37378.1"/>
    <property type="molecule type" value="Genomic_DNA"/>
</dbReference>
<name>A0A1Y1S1J3_9SPIO</name>
<accession>A0A1Y1S1J3</accession>
<sequence>MARILGVSHSTVSRALRDSPEIGPLMKQKVRDLALNLNYRPNAFARNLVRQKSEHIGIIIPDIENPFYASLCKRIIRFFENNNYKTIICNSDRDTTKEKSHIEYLEELQVAGILMVPADVNQESFMHLTTSGVPLVLIDHDGTKEKIDSVMGNNFIGACIAVKHLISLGYTKIAHISGPENADPSLARLKGYLHVVSEFFSTDFEPIIIHSDSTFTGGYEASKSLFSGKYDFDAVFTVNDVTALSLLQVVNERGLRVPYDVSVVGFDDISMARMASVPLTTMRQVPEDIAREAGNILLDKMQTGYSDSQRNIFLTPELIIRDSCGSKLRV</sequence>
<dbReference type="STRING" id="1963862.B4O97_04085"/>
<dbReference type="Pfam" id="PF00356">
    <property type="entry name" value="LacI"/>
    <property type="match status" value="1"/>
</dbReference>
<dbReference type="Pfam" id="PF13377">
    <property type="entry name" value="Peripla_BP_3"/>
    <property type="match status" value="1"/>
</dbReference>
<dbReference type="GO" id="GO:0003700">
    <property type="term" value="F:DNA-binding transcription factor activity"/>
    <property type="evidence" value="ECO:0007669"/>
    <property type="project" value="TreeGrafter"/>
</dbReference>
<dbReference type="PANTHER" id="PTHR30146:SF109">
    <property type="entry name" value="HTH-TYPE TRANSCRIPTIONAL REGULATOR GALS"/>
    <property type="match status" value="1"/>
</dbReference>
<evidence type="ECO:0000256" key="3">
    <source>
        <dbReference type="ARBA" id="ARBA00023163"/>
    </source>
</evidence>
<keyword evidence="6" id="KW-1185">Reference proteome</keyword>
<protein>
    <recommendedName>
        <fullName evidence="4">HTH lacI-type domain-containing protein</fullName>
    </recommendedName>
</protein>
<evidence type="ECO:0000313" key="5">
    <source>
        <dbReference type="EMBL" id="ORC37378.1"/>
    </source>
</evidence>
<dbReference type="InterPro" id="IPR010982">
    <property type="entry name" value="Lambda_DNA-bd_dom_sf"/>
</dbReference>
<dbReference type="InterPro" id="IPR000843">
    <property type="entry name" value="HTH_LacI"/>
</dbReference>
<dbReference type="Proteomes" id="UP000192343">
    <property type="component" value="Unassembled WGS sequence"/>
</dbReference>
<evidence type="ECO:0000259" key="4">
    <source>
        <dbReference type="PROSITE" id="PS50932"/>
    </source>
</evidence>